<gene>
    <name evidence="1" type="ORF">FIBRA_02719</name>
</gene>
<dbReference type="OrthoDB" id="2795673at2759"/>
<reference evidence="1 2" key="1">
    <citation type="journal article" date="2012" name="Appl. Environ. Microbiol.">
        <title>Short-read sequencing for genomic analysis of the brown rot fungus Fibroporia radiculosa.</title>
        <authorList>
            <person name="Tang J.D."/>
            <person name="Perkins A.D."/>
            <person name="Sonstegard T.S."/>
            <person name="Schroeder S.G."/>
            <person name="Burgess S.C."/>
            <person name="Diehl S.V."/>
        </authorList>
    </citation>
    <scope>NUCLEOTIDE SEQUENCE [LARGE SCALE GENOMIC DNA]</scope>
    <source>
        <strain evidence="1 2">TFFH 294</strain>
    </source>
</reference>
<proteinExistence type="predicted"/>
<name>J4GN23_9APHY</name>
<dbReference type="InParanoid" id="J4GN23"/>
<organism evidence="1 2">
    <name type="scientific">Fibroporia radiculosa</name>
    <dbReference type="NCBI Taxonomy" id="599839"/>
    <lineage>
        <taxon>Eukaryota</taxon>
        <taxon>Fungi</taxon>
        <taxon>Dikarya</taxon>
        <taxon>Basidiomycota</taxon>
        <taxon>Agaricomycotina</taxon>
        <taxon>Agaricomycetes</taxon>
        <taxon>Polyporales</taxon>
        <taxon>Fibroporiaceae</taxon>
        <taxon>Fibroporia</taxon>
    </lineage>
</organism>
<evidence type="ECO:0000313" key="1">
    <source>
        <dbReference type="EMBL" id="CCM00680.1"/>
    </source>
</evidence>
<dbReference type="AlphaFoldDB" id="J4GN23"/>
<dbReference type="Proteomes" id="UP000006352">
    <property type="component" value="Unassembled WGS sequence"/>
</dbReference>
<accession>J4GN23</accession>
<dbReference type="HOGENOM" id="CLU_051720_1_0_1"/>
<dbReference type="EMBL" id="HE796998">
    <property type="protein sequence ID" value="CCM00680.1"/>
    <property type="molecule type" value="Genomic_DNA"/>
</dbReference>
<evidence type="ECO:0000313" key="2">
    <source>
        <dbReference type="Proteomes" id="UP000006352"/>
    </source>
</evidence>
<sequence>MSFDSGSTTTTVDPHAQLPALPIELMMQIFEVAASQSLTSAKSLSLVASWSRKLTLPYLFTTIVHRVGNVRILAMAGAGYQINKPRTRLPEHIGRVVRNLWTESVGVSSPTNGMDLFQTCPNIEHMALPSAALRALYMSCQVASKRTPVDLARPAFPSVLRHITLITHTMRYEWHFLAGLRTPDGNLFLHNIAYLHMLDMQISTYVPHEMLPNLTHLALPYLDLGGNIAHDLLRLPDGVLEHPSLQMLVLTIDEFKYLNNPWYHIDRYAAPAPGATRYIPPRDSFRRIVRHARQRDERIHVILHPNSSQKALQEWKLAADGGQSIWQKAVLARKDETYGTHLPTAYDSNPRT</sequence>
<protein>
    <submittedName>
        <fullName evidence="1">Uncharacterized protein</fullName>
    </submittedName>
</protein>
<dbReference type="RefSeq" id="XP_012179963.1">
    <property type="nucleotide sequence ID" value="XM_012324573.1"/>
</dbReference>
<keyword evidence="2" id="KW-1185">Reference proteome</keyword>
<dbReference type="GeneID" id="24095591"/>
<dbReference type="STRING" id="599839.J4GN23"/>